<accession>A0A2N0SK46</accession>
<comment type="caution">
    <text evidence="1">The sequence shown here is derived from an EMBL/GenBank/DDBJ whole genome shotgun (WGS) entry which is preliminary data.</text>
</comment>
<dbReference type="InterPro" id="IPR029044">
    <property type="entry name" value="Nucleotide-diphossugar_trans"/>
</dbReference>
<dbReference type="AlphaFoldDB" id="A0A2N0SK46"/>
<sequence length="58" mass="6737">MDYDPNSSNIILLKKLYEKDSFIRILVNKTNLGVSLSHNRGLYESNADYILFLGHKYT</sequence>
<reference evidence="1 2" key="2">
    <citation type="submission" date="2017-10" db="EMBL/GenBank/DDBJ databases">
        <title>Genome analyses suggest a sexual origin of heterokaryosis in a supposedly ancient asexual fungus.</title>
        <authorList>
            <person name="Corradi N."/>
            <person name="Sedzielewska K."/>
            <person name="Noel J."/>
            <person name="Charron P."/>
            <person name="Farinelli L."/>
            <person name="Marton T."/>
            <person name="Kruger M."/>
            <person name="Pelin A."/>
            <person name="Brachmann A."/>
            <person name="Corradi N."/>
        </authorList>
    </citation>
    <scope>NUCLEOTIDE SEQUENCE [LARGE SCALE GENOMIC DNA]</scope>
    <source>
        <strain evidence="1 2">A1</strain>
    </source>
</reference>
<gene>
    <name evidence="1" type="ORF">RhiirA1_448132</name>
</gene>
<dbReference type="VEuPathDB" id="FungiDB:FUN_007063"/>
<dbReference type="Gene3D" id="3.90.550.10">
    <property type="entry name" value="Spore Coat Polysaccharide Biosynthesis Protein SpsA, Chain A"/>
    <property type="match status" value="1"/>
</dbReference>
<proteinExistence type="predicted"/>
<dbReference type="SUPFAM" id="SSF53448">
    <property type="entry name" value="Nucleotide-diphospho-sugar transferases"/>
    <property type="match status" value="1"/>
</dbReference>
<organism evidence="1 2">
    <name type="scientific">Rhizophagus irregularis</name>
    <dbReference type="NCBI Taxonomy" id="588596"/>
    <lineage>
        <taxon>Eukaryota</taxon>
        <taxon>Fungi</taxon>
        <taxon>Fungi incertae sedis</taxon>
        <taxon>Mucoromycota</taxon>
        <taxon>Glomeromycotina</taxon>
        <taxon>Glomeromycetes</taxon>
        <taxon>Glomerales</taxon>
        <taxon>Glomeraceae</taxon>
        <taxon>Rhizophagus</taxon>
    </lineage>
</organism>
<reference evidence="1 2" key="1">
    <citation type="submission" date="2017-10" db="EMBL/GenBank/DDBJ databases">
        <title>Extensive intraspecific genome diversity in a model arbuscular mycorrhizal fungus.</title>
        <authorList>
            <person name="Chen E.C.H."/>
            <person name="Morin E."/>
            <person name="Baudet D."/>
            <person name="Noel J."/>
            <person name="Ndikumana S."/>
            <person name="Charron P."/>
            <person name="St-Onge C."/>
            <person name="Giorgi J."/>
            <person name="Grigoriev I.V."/>
            <person name="Roux C."/>
            <person name="Martin F.M."/>
            <person name="Corradi N."/>
        </authorList>
    </citation>
    <scope>NUCLEOTIDE SEQUENCE [LARGE SCALE GENOMIC DNA]</scope>
    <source>
        <strain evidence="1 2">A1</strain>
    </source>
</reference>
<dbReference type="Proteomes" id="UP000232688">
    <property type="component" value="Unassembled WGS sequence"/>
</dbReference>
<dbReference type="VEuPathDB" id="FungiDB:RhiirA1_448132"/>
<dbReference type="CDD" id="cd00761">
    <property type="entry name" value="Glyco_tranf_GTA_type"/>
    <property type="match status" value="1"/>
</dbReference>
<dbReference type="EMBL" id="LLXH01000011">
    <property type="protein sequence ID" value="PKC75933.1"/>
    <property type="molecule type" value="Genomic_DNA"/>
</dbReference>
<protein>
    <submittedName>
        <fullName evidence="1">Uncharacterized protein</fullName>
    </submittedName>
</protein>
<name>A0A2N0SK46_9GLOM</name>
<evidence type="ECO:0000313" key="2">
    <source>
        <dbReference type="Proteomes" id="UP000232688"/>
    </source>
</evidence>
<evidence type="ECO:0000313" key="1">
    <source>
        <dbReference type="EMBL" id="PKC75933.1"/>
    </source>
</evidence>